<proteinExistence type="inferred from homology"/>
<evidence type="ECO:0000313" key="8">
    <source>
        <dbReference type="Proteomes" id="UP000430670"/>
    </source>
</evidence>
<dbReference type="EMBL" id="WNKU01000001">
    <property type="protein sequence ID" value="MTV47586.1"/>
    <property type="molecule type" value="Genomic_DNA"/>
</dbReference>
<dbReference type="Pfam" id="PF00015">
    <property type="entry name" value="MCPsignal"/>
    <property type="match status" value="1"/>
</dbReference>
<dbReference type="SMART" id="SM00283">
    <property type="entry name" value="MA"/>
    <property type="match status" value="1"/>
</dbReference>
<dbReference type="Gene3D" id="3.10.580.10">
    <property type="entry name" value="CBS-domain"/>
    <property type="match status" value="1"/>
</dbReference>
<reference evidence="7 8" key="1">
    <citation type="submission" date="2019-11" db="EMBL/GenBank/DDBJ databases">
        <title>Whole-genome sequence of a the green, strictly anaerobic photosynthetic bacterium Heliobacillus mobilis DSM 6151.</title>
        <authorList>
            <person name="Kyndt J.A."/>
            <person name="Meyer T.E."/>
        </authorList>
    </citation>
    <scope>NUCLEOTIDE SEQUENCE [LARGE SCALE GENOMIC DNA]</scope>
    <source>
        <strain evidence="7 8">DSM 6151</strain>
    </source>
</reference>
<dbReference type="GO" id="GO:0007165">
    <property type="term" value="P:signal transduction"/>
    <property type="evidence" value="ECO:0007669"/>
    <property type="project" value="UniProtKB-KW"/>
</dbReference>
<dbReference type="InterPro" id="IPR000644">
    <property type="entry name" value="CBS_dom"/>
</dbReference>
<evidence type="ECO:0000256" key="2">
    <source>
        <dbReference type="ARBA" id="ARBA00029447"/>
    </source>
</evidence>
<dbReference type="SUPFAM" id="SSF58104">
    <property type="entry name" value="Methyl-accepting chemotaxis protein (MCP) signaling domain"/>
    <property type="match status" value="1"/>
</dbReference>
<dbReference type="Proteomes" id="UP000430670">
    <property type="component" value="Unassembled WGS sequence"/>
</dbReference>
<dbReference type="GO" id="GO:0016020">
    <property type="term" value="C:membrane"/>
    <property type="evidence" value="ECO:0007669"/>
    <property type="project" value="InterPro"/>
</dbReference>
<dbReference type="InterPro" id="IPR004090">
    <property type="entry name" value="Chemotax_Me-accpt_rcpt"/>
</dbReference>
<keyword evidence="1 3" id="KW-0807">Transducer</keyword>
<dbReference type="PROSITE" id="PS51371">
    <property type="entry name" value="CBS"/>
    <property type="match status" value="1"/>
</dbReference>
<keyword evidence="4" id="KW-0129">CBS domain</keyword>
<evidence type="ECO:0000259" key="6">
    <source>
        <dbReference type="PROSITE" id="PS51371"/>
    </source>
</evidence>
<dbReference type="PANTHER" id="PTHR32089:SF112">
    <property type="entry name" value="LYSOZYME-LIKE PROTEIN-RELATED"/>
    <property type="match status" value="1"/>
</dbReference>
<comment type="similarity">
    <text evidence="2">Belongs to the methyl-accepting chemotaxis (MCP) protein family.</text>
</comment>
<gene>
    <name evidence="7" type="ORF">GJ688_01155</name>
</gene>
<protein>
    <submittedName>
        <fullName evidence="7">CBS domain-containing protein</fullName>
    </submittedName>
</protein>
<evidence type="ECO:0000256" key="3">
    <source>
        <dbReference type="PROSITE-ProRule" id="PRU00284"/>
    </source>
</evidence>
<dbReference type="Pfam" id="PF00571">
    <property type="entry name" value="CBS"/>
    <property type="match status" value="1"/>
</dbReference>
<sequence length="414" mass="44931">MVVTYPDSTTAVTARKDMSRGGKLRSDTALKAGQEIVVAQSIASQPIGHYAEPVQMMDHHVKTRYVAEFFERASLSHCAVIVQNQRPVGLIMKEKFFAHLGKRYGVSVYYDRPVELVMDKDFTQVDADATVEQVSKLATHRSANNLYDSMVITEKGKCVGVVTIKTLLDLTTGNQVELARGQADILIKTAEMVGNIAELARSIEGAGSQAQENSQSMLVSTDGGRSAVDETMQVIHRIGEAVDKQVEIMQMLEGYSRRIEPISNVIRKLAEQTNLLALNASIEAARAGEHGRGFAVVAEEVKKLADETNESARNISSLIQQNLKGIKAAVETAHSSKAHTDEGIRVADRARIALEEIFGAIEKTSGNVGEIFDLAGEISASSSHLLRVIQFLAQQAMETAGLTEEHQKAGAKTA</sequence>
<dbReference type="GO" id="GO:0004888">
    <property type="term" value="F:transmembrane signaling receptor activity"/>
    <property type="evidence" value="ECO:0007669"/>
    <property type="project" value="InterPro"/>
</dbReference>
<evidence type="ECO:0000313" key="7">
    <source>
        <dbReference type="EMBL" id="MTV47586.1"/>
    </source>
</evidence>
<dbReference type="InterPro" id="IPR046342">
    <property type="entry name" value="CBS_dom_sf"/>
</dbReference>
<dbReference type="Gene3D" id="1.10.287.950">
    <property type="entry name" value="Methyl-accepting chemotaxis protein"/>
    <property type="match status" value="1"/>
</dbReference>
<dbReference type="PANTHER" id="PTHR32089">
    <property type="entry name" value="METHYL-ACCEPTING CHEMOTAXIS PROTEIN MCPB"/>
    <property type="match status" value="1"/>
</dbReference>
<feature type="domain" description="Methyl-accepting transducer" evidence="5">
    <location>
        <begin position="182"/>
        <end position="393"/>
    </location>
</feature>
<feature type="domain" description="CBS" evidence="6">
    <location>
        <begin position="118"/>
        <end position="178"/>
    </location>
</feature>
<name>A0A6I3SFH7_HELMO</name>
<evidence type="ECO:0000256" key="4">
    <source>
        <dbReference type="PROSITE-ProRule" id="PRU00703"/>
    </source>
</evidence>
<keyword evidence="8" id="KW-1185">Reference proteome</keyword>
<dbReference type="PRINTS" id="PR00260">
    <property type="entry name" value="CHEMTRNSDUCR"/>
</dbReference>
<dbReference type="SUPFAM" id="SSF54631">
    <property type="entry name" value="CBS-domain pair"/>
    <property type="match status" value="1"/>
</dbReference>
<dbReference type="PROSITE" id="PS50111">
    <property type="entry name" value="CHEMOTAXIS_TRANSDUC_2"/>
    <property type="match status" value="1"/>
</dbReference>
<evidence type="ECO:0000256" key="1">
    <source>
        <dbReference type="ARBA" id="ARBA00023224"/>
    </source>
</evidence>
<evidence type="ECO:0000259" key="5">
    <source>
        <dbReference type="PROSITE" id="PS50111"/>
    </source>
</evidence>
<dbReference type="InterPro" id="IPR004089">
    <property type="entry name" value="MCPsignal_dom"/>
</dbReference>
<comment type="caution">
    <text evidence="7">The sequence shown here is derived from an EMBL/GenBank/DDBJ whole genome shotgun (WGS) entry which is preliminary data.</text>
</comment>
<dbReference type="GO" id="GO:0006935">
    <property type="term" value="P:chemotaxis"/>
    <property type="evidence" value="ECO:0007669"/>
    <property type="project" value="InterPro"/>
</dbReference>
<accession>A0A6I3SFH7</accession>
<dbReference type="CDD" id="cd04598">
    <property type="entry name" value="CBS_pair_GGDEF_EAL"/>
    <property type="match status" value="1"/>
</dbReference>
<organism evidence="7 8">
    <name type="scientific">Heliobacterium mobile</name>
    <name type="common">Heliobacillus mobilis</name>
    <dbReference type="NCBI Taxonomy" id="28064"/>
    <lineage>
        <taxon>Bacteria</taxon>
        <taxon>Bacillati</taxon>
        <taxon>Bacillota</taxon>
        <taxon>Clostridia</taxon>
        <taxon>Eubacteriales</taxon>
        <taxon>Heliobacteriaceae</taxon>
        <taxon>Heliobacterium</taxon>
    </lineage>
</organism>
<dbReference type="AlphaFoldDB" id="A0A6I3SFH7"/>